<evidence type="ECO:0008006" key="5">
    <source>
        <dbReference type="Google" id="ProtNLM"/>
    </source>
</evidence>
<dbReference type="OrthoDB" id="3597994at2759"/>
<keyword evidence="2" id="KW-0812">Transmembrane</keyword>
<organism evidence="3 4">
    <name type="scientific">Lachnellula subtilissima</name>
    <dbReference type="NCBI Taxonomy" id="602034"/>
    <lineage>
        <taxon>Eukaryota</taxon>
        <taxon>Fungi</taxon>
        <taxon>Dikarya</taxon>
        <taxon>Ascomycota</taxon>
        <taxon>Pezizomycotina</taxon>
        <taxon>Leotiomycetes</taxon>
        <taxon>Helotiales</taxon>
        <taxon>Lachnaceae</taxon>
        <taxon>Lachnellula</taxon>
    </lineage>
</organism>
<name>A0A8H8RAR1_9HELO</name>
<comment type="caution">
    <text evidence="3">The sequence shown here is derived from an EMBL/GenBank/DDBJ whole genome shotgun (WGS) entry which is preliminary data.</text>
</comment>
<keyword evidence="4" id="KW-1185">Reference proteome</keyword>
<feature type="compositionally biased region" description="Pro residues" evidence="1">
    <location>
        <begin position="80"/>
        <end position="89"/>
    </location>
</feature>
<reference evidence="3 4" key="1">
    <citation type="submission" date="2018-05" db="EMBL/GenBank/DDBJ databases">
        <title>Genome sequencing and assembly of the regulated plant pathogen Lachnellula willkommii and related sister species for the development of diagnostic species identification markers.</title>
        <authorList>
            <person name="Giroux E."/>
            <person name="Bilodeau G."/>
        </authorList>
    </citation>
    <scope>NUCLEOTIDE SEQUENCE [LARGE SCALE GENOMIC DNA]</scope>
    <source>
        <strain evidence="3 4">CBS 197.66</strain>
    </source>
</reference>
<sequence length="246" mass="26084">MPLACEGIQEPAGSLTAGSSEQVTSESVGLSPGTLDQGAGKEAVLEWMEKGSKASETIRGEEAEESEEETENHVSFRGPPTEPIAPPSPSVDTDTKANLRSSSALASAKRNIHFLFSPNSPSSPRPAHLRTRALLRSLRYIGIFVFWRVVRYARYALVGSLVAAVGASAFGGAISGAAFLLAPPTLLTSVGIGLVWAAGKWGFRRMRRGEGEGERGEVGDRDRKGGGGVDVDGQWRDVQGPRAVPW</sequence>
<evidence type="ECO:0000256" key="2">
    <source>
        <dbReference type="SAM" id="Phobius"/>
    </source>
</evidence>
<keyword evidence="2" id="KW-1133">Transmembrane helix</keyword>
<feature type="compositionally biased region" description="Polar residues" evidence="1">
    <location>
        <begin position="16"/>
        <end position="28"/>
    </location>
</feature>
<feature type="compositionally biased region" description="Basic and acidic residues" evidence="1">
    <location>
        <begin position="43"/>
        <end position="61"/>
    </location>
</feature>
<feature type="compositionally biased region" description="Basic and acidic residues" evidence="1">
    <location>
        <begin position="209"/>
        <end position="225"/>
    </location>
</feature>
<evidence type="ECO:0000256" key="1">
    <source>
        <dbReference type="SAM" id="MobiDB-lite"/>
    </source>
</evidence>
<dbReference type="AlphaFoldDB" id="A0A8H8RAR1"/>
<keyword evidence="2" id="KW-0472">Membrane</keyword>
<dbReference type="EMBL" id="QGMJ01001294">
    <property type="protein sequence ID" value="TVY31763.1"/>
    <property type="molecule type" value="Genomic_DNA"/>
</dbReference>
<feature type="region of interest" description="Disordered" evidence="1">
    <location>
        <begin position="1"/>
        <end position="96"/>
    </location>
</feature>
<evidence type="ECO:0000313" key="3">
    <source>
        <dbReference type="EMBL" id="TVY31763.1"/>
    </source>
</evidence>
<gene>
    <name evidence="3" type="ORF">LSUB1_G008213</name>
</gene>
<accession>A0A8H8RAR1</accession>
<dbReference type="Proteomes" id="UP000462212">
    <property type="component" value="Unassembled WGS sequence"/>
</dbReference>
<proteinExistence type="predicted"/>
<feature type="transmembrane region" description="Helical" evidence="2">
    <location>
        <begin position="152"/>
        <end position="171"/>
    </location>
</feature>
<evidence type="ECO:0000313" key="4">
    <source>
        <dbReference type="Proteomes" id="UP000462212"/>
    </source>
</evidence>
<feature type="transmembrane region" description="Helical" evidence="2">
    <location>
        <begin position="177"/>
        <end position="198"/>
    </location>
</feature>
<protein>
    <recommendedName>
        <fullName evidence="5">Transmembrane protein</fullName>
    </recommendedName>
</protein>
<feature type="region of interest" description="Disordered" evidence="1">
    <location>
        <begin position="209"/>
        <end position="246"/>
    </location>
</feature>